<protein>
    <recommendedName>
        <fullName evidence="4">Acetyltransferase (GNAT) family protein</fullName>
    </recommendedName>
</protein>
<proteinExistence type="predicted"/>
<dbReference type="InterPro" id="IPR000415">
    <property type="entry name" value="Nitroreductase-like"/>
</dbReference>
<dbReference type="AlphaFoldDB" id="A0A366ID35"/>
<dbReference type="Proteomes" id="UP000253509">
    <property type="component" value="Unassembled WGS sequence"/>
</dbReference>
<evidence type="ECO:0000313" key="3">
    <source>
        <dbReference type="Proteomes" id="UP000253509"/>
    </source>
</evidence>
<dbReference type="PANTHER" id="PTHR41368:SF1">
    <property type="entry name" value="PROTEIN YGHO"/>
    <property type="match status" value="1"/>
</dbReference>
<dbReference type="PANTHER" id="PTHR41368">
    <property type="entry name" value="PROTEIN YGHO"/>
    <property type="match status" value="1"/>
</dbReference>
<accession>A0A366ID35</accession>
<dbReference type="Gene3D" id="3.40.109.10">
    <property type="entry name" value="NADH Oxidase"/>
    <property type="match status" value="1"/>
</dbReference>
<keyword evidence="3" id="KW-1185">Reference proteome</keyword>
<dbReference type="InterPro" id="IPR039968">
    <property type="entry name" value="BcerS-like"/>
</dbReference>
<dbReference type="EMBL" id="QNSB01000015">
    <property type="protein sequence ID" value="RBP68797.1"/>
    <property type="molecule type" value="Genomic_DNA"/>
</dbReference>
<evidence type="ECO:0008006" key="4">
    <source>
        <dbReference type="Google" id="ProtNLM"/>
    </source>
</evidence>
<name>A0A366ID35_9MICO</name>
<dbReference type="SUPFAM" id="SSF55469">
    <property type="entry name" value="FMN-dependent nitroreductase-like"/>
    <property type="match status" value="1"/>
</dbReference>
<dbReference type="Gene3D" id="3.40.630.30">
    <property type="match status" value="1"/>
</dbReference>
<dbReference type="InterPro" id="IPR016181">
    <property type="entry name" value="Acyl_CoA_acyltransferase"/>
</dbReference>
<gene>
    <name evidence="2" type="ORF">DFO65_11574</name>
</gene>
<reference evidence="2 3" key="1">
    <citation type="submission" date="2018-06" db="EMBL/GenBank/DDBJ databases">
        <title>Freshwater and sediment microbial communities from various areas in North America, analyzing microbe dynamics in response to fracking.</title>
        <authorList>
            <person name="Lamendella R."/>
        </authorList>
    </citation>
    <scope>NUCLEOTIDE SEQUENCE [LARGE SCALE GENOMIC DNA]</scope>
    <source>
        <strain evidence="2 3">3b_TX</strain>
    </source>
</reference>
<evidence type="ECO:0000313" key="2">
    <source>
        <dbReference type="EMBL" id="RBP68797.1"/>
    </source>
</evidence>
<evidence type="ECO:0000256" key="1">
    <source>
        <dbReference type="SAM" id="MobiDB-lite"/>
    </source>
</evidence>
<feature type="region of interest" description="Disordered" evidence="1">
    <location>
        <begin position="717"/>
        <end position="750"/>
    </location>
</feature>
<dbReference type="GO" id="GO:0016491">
    <property type="term" value="F:oxidoreductase activity"/>
    <property type="evidence" value="ECO:0007669"/>
    <property type="project" value="InterPro"/>
</dbReference>
<sequence>MRPRRVSTRADLRDFIDLAPRLARTRGEIDHWVPLFASDIAQWHTGSGWFAEEVELWLLDDESGVSAARMICHRSPALAEKLAETGGGPAAPRPTLFFGALEAADPSALDELITLIRSRAAAHGCTRMFGPVSPLPNVTGGLLTDGADEPGFFDTVWNPEFLAEGFLRAGFAPWGRAQTWEVAVGDIPAPRATAPSPHEWADRGLRRRRVSRAGLRAFARRLLPTLNAAFARLPYYTEITPAQLRAQMAGLAALMDPALIVDVVGCEDPDDAPPRCFALVIPDPLPVLRAHDGRLGPAAIVDLLRSRRRLTDAVLIIQGTAPEHQGRGILSLVMRELNAELVAGGYRRLRVTFIAEDNPASAAVFANSGGRPLHDLAFIEAAVTPRTARGGVGAEAIAELFTHAARSPSAHNTQPWVPRLLGTAGDPTTAEVVVTVDPARCLPAGDPEHLDLHLSMGCWVESLAISAAEAGIGVVPVSVTGSGPGLEIRLHVVSDGAARAELSVSPEAGADALWPRFGTADLHHRQVDRGPLARDEPAFARALEEMGPGLTAAGLRLATIPDAGWRSLLAQASLSMIATPRIFAEALDWCRFDKRDPRYHEDGLTAECLRLPPILAVPGSRLNSSALRPWIARIAATAALPLDVGHRVLAKRFPPPAPASDSARPHHVVLTADAGAGDSARDEIAIGRCLLRTWLLFDRHGLRVDVHSELKDIPETNQGLRDLAGPGRPLAAFSVGRSTTPVPRSHRKPP</sequence>
<organism evidence="2 3">
    <name type="scientific">Brevibacterium celere</name>
    <dbReference type="NCBI Taxonomy" id="225845"/>
    <lineage>
        <taxon>Bacteria</taxon>
        <taxon>Bacillati</taxon>
        <taxon>Actinomycetota</taxon>
        <taxon>Actinomycetes</taxon>
        <taxon>Micrococcales</taxon>
        <taxon>Brevibacteriaceae</taxon>
        <taxon>Brevibacterium</taxon>
    </lineage>
</organism>
<dbReference type="SUPFAM" id="SSF55729">
    <property type="entry name" value="Acyl-CoA N-acyltransferases (Nat)"/>
    <property type="match status" value="2"/>
</dbReference>
<comment type="caution">
    <text evidence="2">The sequence shown here is derived from an EMBL/GenBank/DDBJ whole genome shotgun (WGS) entry which is preliminary data.</text>
</comment>